<dbReference type="InterPro" id="IPR003423">
    <property type="entry name" value="OMP_efflux"/>
</dbReference>
<dbReference type="PANTHER" id="PTHR30203:SF33">
    <property type="entry name" value="BLR4455 PROTEIN"/>
    <property type="match status" value="1"/>
</dbReference>
<dbReference type="GO" id="GO:0015562">
    <property type="term" value="F:efflux transmembrane transporter activity"/>
    <property type="evidence" value="ECO:0007669"/>
    <property type="project" value="InterPro"/>
</dbReference>
<dbReference type="STRING" id="999541.bgla_2g14640"/>
<keyword evidence="2" id="KW-1134">Transmembrane beta strand</keyword>
<dbReference type="GO" id="GO:0005886">
    <property type="term" value="C:plasma membrane"/>
    <property type="evidence" value="ECO:0007669"/>
    <property type="project" value="UniProtKB-SubCell"/>
</dbReference>
<dbReference type="HOGENOM" id="CLU_012817_13_1_4"/>
<dbReference type="eggNOG" id="COG1538">
    <property type="taxonomic scope" value="Bacteria"/>
</dbReference>
<evidence type="ECO:0000256" key="3">
    <source>
        <dbReference type="SAM" id="MobiDB-lite"/>
    </source>
</evidence>
<dbReference type="NCBIfam" id="TIGR01845">
    <property type="entry name" value="outer_NodT"/>
    <property type="match status" value="1"/>
</dbReference>
<evidence type="ECO:0000256" key="1">
    <source>
        <dbReference type="ARBA" id="ARBA00007613"/>
    </source>
</evidence>
<comment type="similarity">
    <text evidence="1 2">Belongs to the outer membrane factor (OMF) (TC 1.B.17) family.</text>
</comment>
<dbReference type="InterPro" id="IPR010131">
    <property type="entry name" value="MdtP/NodT-like"/>
</dbReference>
<evidence type="ECO:0000313" key="5">
    <source>
        <dbReference type="Proteomes" id="UP000008316"/>
    </source>
</evidence>
<dbReference type="EMBL" id="CP002600">
    <property type="protein sequence ID" value="AEA63910.1"/>
    <property type="molecule type" value="Genomic_DNA"/>
</dbReference>
<dbReference type="KEGG" id="bgd:bgla_2g14640"/>
<organism evidence="4 5">
    <name type="scientific">Burkholderia gladioli (strain BSR3)</name>
    <dbReference type="NCBI Taxonomy" id="999541"/>
    <lineage>
        <taxon>Bacteria</taxon>
        <taxon>Pseudomonadati</taxon>
        <taxon>Pseudomonadota</taxon>
        <taxon>Betaproteobacteria</taxon>
        <taxon>Burkholderiales</taxon>
        <taxon>Burkholderiaceae</taxon>
        <taxon>Burkholderia</taxon>
    </lineage>
</organism>
<feature type="region of interest" description="Disordered" evidence="3">
    <location>
        <begin position="492"/>
        <end position="522"/>
    </location>
</feature>
<gene>
    <name evidence="4" type="ordered locus">bgla_2g14640</name>
</gene>
<keyword evidence="2 4" id="KW-0449">Lipoprotein</keyword>
<dbReference type="PANTHER" id="PTHR30203">
    <property type="entry name" value="OUTER MEMBRANE CATION EFFLUX PROTEIN"/>
    <property type="match status" value="1"/>
</dbReference>
<dbReference type="Gene3D" id="2.20.200.10">
    <property type="entry name" value="Outer membrane efflux proteins (OEP)"/>
    <property type="match status" value="1"/>
</dbReference>
<accession>F2LN26</accession>
<keyword evidence="5" id="KW-1185">Reference proteome</keyword>
<dbReference type="SUPFAM" id="SSF56954">
    <property type="entry name" value="Outer membrane efflux proteins (OEP)"/>
    <property type="match status" value="1"/>
</dbReference>
<dbReference type="Gene3D" id="1.20.1600.10">
    <property type="entry name" value="Outer membrane efflux proteins (OEP)"/>
    <property type="match status" value="1"/>
</dbReference>
<sequence length="522" mass="55217">MRTPRASSGPRAGSAMRRPAAIGLALPALAAALLAGCAVGPDYHRPEVETPAAWQQPAGDTYWQRARPSHASLTPDWWQAFKDPLLDELETRALAANQTLAAAAAHYVQARATLASTAAARLPSVGLNAGASREKISADRPLTNYAQRNQSTVQNDTQLGATASYELDLFGRIRRNVEAARASTEQSADDLANARLVLTADLVTAYLALRETDAEIDVLNRSVALQQKALDFVSAQHELGAVSGLNLLQQRSLLDATRTQAQLLLNTRQQYEHAIATLIGTPAPSFSIAPRVQPLIAPALPTGLPSDLLQRRPDVASAERAMAAANAQIGVARAAYFPRIVLSPDIGWDATNFASLFTVPSLLWSVGASVSQPLFEGGRLKAGVDFAQAGYQAAQANYRQTVLGAFEEVQNAVTGLSTLDEAERRARAALEDARRLVSLAQDRYAGGLTAYIDVISAQQQLLTSERQEVQIRGQRAALVVYLAKALGGGWSATDPAGGRDTPARAGAGAADLAAGPANGKAE</sequence>
<dbReference type="Proteomes" id="UP000008316">
    <property type="component" value="Chromosome 2"/>
</dbReference>
<keyword evidence="2" id="KW-0472">Membrane</keyword>
<name>F2LN26_BURGS</name>
<reference evidence="4 5" key="1">
    <citation type="journal article" date="2011" name="J. Bacteriol.">
        <title>Complete genome sequence of Burkholderia gladioli BSR3.</title>
        <authorList>
            <person name="Seo Y.S."/>
            <person name="Lim J."/>
            <person name="Choi B.S."/>
            <person name="Kim H."/>
            <person name="Goo E."/>
            <person name="Lee B."/>
            <person name="Lim J.S."/>
            <person name="Choi I.Y."/>
            <person name="Moon J.S."/>
            <person name="Kim J."/>
            <person name="Hwang I."/>
        </authorList>
    </citation>
    <scope>NUCLEOTIDE SEQUENCE [LARGE SCALE GENOMIC DNA]</scope>
    <source>
        <strain evidence="4 5">BSR3</strain>
    </source>
</reference>
<comment type="subcellular location">
    <subcellularLocation>
        <location evidence="2">Cell membrane</location>
        <topology evidence="2">Lipid-anchor</topology>
    </subcellularLocation>
</comment>
<dbReference type="Pfam" id="PF02321">
    <property type="entry name" value="OEP"/>
    <property type="match status" value="2"/>
</dbReference>
<evidence type="ECO:0000313" key="4">
    <source>
        <dbReference type="EMBL" id="AEA63910.1"/>
    </source>
</evidence>
<protein>
    <submittedName>
        <fullName evidence="4">RND efflux system, outer membrane lipoprotein, NodT family</fullName>
    </submittedName>
</protein>
<evidence type="ECO:0000256" key="2">
    <source>
        <dbReference type="RuleBase" id="RU362097"/>
    </source>
</evidence>
<keyword evidence="2" id="KW-0564">Palmitate</keyword>
<feature type="compositionally biased region" description="Low complexity" evidence="3">
    <location>
        <begin position="496"/>
        <end position="522"/>
    </location>
</feature>
<dbReference type="AlphaFoldDB" id="F2LN26"/>
<proteinExistence type="inferred from homology"/>
<keyword evidence="2" id="KW-0812">Transmembrane</keyword>